<keyword evidence="2" id="KW-1003">Cell membrane</keyword>
<protein>
    <submittedName>
        <fullName evidence="9">FUSC family protein</fullName>
    </submittedName>
</protein>
<proteinExistence type="inferred from homology"/>
<evidence type="ECO:0000256" key="3">
    <source>
        <dbReference type="ARBA" id="ARBA00022692"/>
    </source>
</evidence>
<evidence type="ECO:0000256" key="5">
    <source>
        <dbReference type="ARBA" id="ARBA00023136"/>
    </source>
</evidence>
<evidence type="ECO:0000313" key="9">
    <source>
        <dbReference type="EMBL" id="MFD1676511.1"/>
    </source>
</evidence>
<accession>A0ABW4JJC4</accession>
<feature type="transmembrane region" description="Helical" evidence="7">
    <location>
        <begin position="426"/>
        <end position="442"/>
    </location>
</feature>
<feature type="transmembrane region" description="Helical" evidence="7">
    <location>
        <begin position="378"/>
        <end position="395"/>
    </location>
</feature>
<feature type="transmembrane region" description="Helical" evidence="7">
    <location>
        <begin position="21"/>
        <end position="39"/>
    </location>
</feature>
<feature type="transmembrane region" description="Helical" evidence="7">
    <location>
        <begin position="45"/>
        <end position="64"/>
    </location>
</feature>
<dbReference type="EMBL" id="JBHUCX010000067">
    <property type="protein sequence ID" value="MFD1676511.1"/>
    <property type="molecule type" value="Genomic_DNA"/>
</dbReference>
<evidence type="ECO:0000256" key="2">
    <source>
        <dbReference type="ARBA" id="ARBA00022475"/>
    </source>
</evidence>
<dbReference type="PANTHER" id="PTHR30509:SF9">
    <property type="entry name" value="MULTIDRUG RESISTANCE PROTEIN MDTO"/>
    <property type="match status" value="1"/>
</dbReference>
<organism evidence="9 10">
    <name type="scientific">Alicyclobacillus fodiniaquatilis</name>
    <dbReference type="NCBI Taxonomy" id="1661150"/>
    <lineage>
        <taxon>Bacteria</taxon>
        <taxon>Bacillati</taxon>
        <taxon>Bacillota</taxon>
        <taxon>Bacilli</taxon>
        <taxon>Bacillales</taxon>
        <taxon>Alicyclobacillaceae</taxon>
        <taxon>Alicyclobacillus</taxon>
    </lineage>
</organism>
<feature type="transmembrane region" description="Helical" evidence="7">
    <location>
        <begin position="493"/>
        <end position="517"/>
    </location>
</feature>
<evidence type="ECO:0000256" key="1">
    <source>
        <dbReference type="ARBA" id="ARBA00004651"/>
    </source>
</evidence>
<gene>
    <name evidence="9" type="ORF">ACFSB2_17570</name>
</gene>
<keyword evidence="5 7" id="KW-0472">Membrane</keyword>
<comment type="similarity">
    <text evidence="6">Belongs to the YccS/YhfK family.</text>
</comment>
<keyword evidence="3 7" id="KW-0812">Transmembrane</keyword>
<sequence length="697" mass="76660">MWRKRTFRSLDDITKHDRTQLRIVPAFHNAIAIALPLVAGVLTGHVLVGVGIAIGALIAAFGTVNGTLRTRMRTMIFIIVWLTLATFVGALAGGITWLTVLFIVASGFAAGMVTAVSGAAAQIGVLTTNALIIISHVPQGPLHALEHALFVMAGGLLQLLLMFCSDWLNKSDAETEAVMASYAAIASYAVQRTRKADLHVASSLMEADNFLNDSYMRKHRWQKLRILMNLAELVRIDIVTLTGMTKLQQNQQTGHRDDMASLNDALSKAAHILSWASTHMQAGKPADSEQEMITADLRSALATTSAQLTSGASSDAHLCIHQLYSKLAQVVDLLRPITPDDAYVVAYAPRRSPFAELKRLRTTLRANFTFQSTSFRHAIRLAAALLIAAVIYRTLPYPYGYWLPLTTGIILKVDFFSTLSRGIARVLGTVGGLIVATLLTMIPDVNHLLAILLIILFGWAMYTVTNYNFALFSFFMTAEIVMLLSFFDITPPAVAITARLIYTICGSMLAMLAYVVWPTWQRQNVPSVLADLIGAERQYFHAIISQTAQSTQTQLRRKQARLARTNAARVIDGFMHEPAAQTLDAHAVSGLLTALHRFSDTLLSLESGLNAEHEQIFQHKALAHWASQLEAVLAQVEHCVRETYAAVPRDAFAHTDINPEMVSFLPAGYLAVALMRLEETMGTMTRMLPIIRVEDTR</sequence>
<dbReference type="InterPro" id="IPR049453">
    <property type="entry name" value="Memb_transporter_dom"/>
</dbReference>
<keyword evidence="10" id="KW-1185">Reference proteome</keyword>
<comment type="caution">
    <text evidence="9">The sequence shown here is derived from an EMBL/GenBank/DDBJ whole genome shotgun (WGS) entry which is preliminary data.</text>
</comment>
<evidence type="ECO:0000256" key="6">
    <source>
        <dbReference type="ARBA" id="ARBA00043993"/>
    </source>
</evidence>
<dbReference type="RefSeq" id="WP_377944414.1">
    <property type="nucleotide sequence ID" value="NZ_JBHUCX010000067.1"/>
</dbReference>
<evidence type="ECO:0000256" key="4">
    <source>
        <dbReference type="ARBA" id="ARBA00022989"/>
    </source>
</evidence>
<feature type="transmembrane region" description="Helical" evidence="7">
    <location>
        <begin position="448"/>
        <end position="464"/>
    </location>
</feature>
<evidence type="ECO:0000256" key="7">
    <source>
        <dbReference type="SAM" id="Phobius"/>
    </source>
</evidence>
<dbReference type="Proteomes" id="UP001597079">
    <property type="component" value="Unassembled WGS sequence"/>
</dbReference>
<evidence type="ECO:0000313" key="10">
    <source>
        <dbReference type="Proteomes" id="UP001597079"/>
    </source>
</evidence>
<dbReference type="PANTHER" id="PTHR30509">
    <property type="entry name" value="P-HYDROXYBENZOIC ACID EFFLUX PUMP SUBUNIT-RELATED"/>
    <property type="match status" value="1"/>
</dbReference>
<feature type="domain" description="Integral membrane bound transporter" evidence="8">
    <location>
        <begin position="387"/>
        <end position="512"/>
    </location>
</feature>
<feature type="transmembrane region" description="Helical" evidence="7">
    <location>
        <begin position="76"/>
        <end position="104"/>
    </location>
</feature>
<evidence type="ECO:0000259" key="8">
    <source>
        <dbReference type="Pfam" id="PF13515"/>
    </source>
</evidence>
<keyword evidence="4 7" id="KW-1133">Transmembrane helix</keyword>
<reference evidence="10" key="1">
    <citation type="journal article" date="2019" name="Int. J. Syst. Evol. Microbiol.">
        <title>The Global Catalogue of Microorganisms (GCM) 10K type strain sequencing project: providing services to taxonomists for standard genome sequencing and annotation.</title>
        <authorList>
            <consortium name="The Broad Institute Genomics Platform"/>
            <consortium name="The Broad Institute Genome Sequencing Center for Infectious Disease"/>
            <person name="Wu L."/>
            <person name="Ma J."/>
        </authorList>
    </citation>
    <scope>NUCLEOTIDE SEQUENCE [LARGE SCALE GENOMIC DNA]</scope>
    <source>
        <strain evidence="10">CGMCC 1.12286</strain>
    </source>
</reference>
<dbReference type="Pfam" id="PF13515">
    <property type="entry name" value="FUSC_2"/>
    <property type="match status" value="1"/>
</dbReference>
<comment type="subcellular location">
    <subcellularLocation>
        <location evidence="1">Cell membrane</location>
        <topology evidence="1">Multi-pass membrane protein</topology>
    </subcellularLocation>
</comment>
<name>A0ABW4JJC4_9BACL</name>